<keyword evidence="1" id="KW-0472">Membrane</keyword>
<protein>
    <submittedName>
        <fullName evidence="2">Prepilin-type N-terminal cleavage/methylation domain-containing protein</fullName>
    </submittedName>
</protein>
<dbReference type="Gene3D" id="3.30.700.10">
    <property type="entry name" value="Glycoprotein, Type 4 Pilin"/>
    <property type="match status" value="1"/>
</dbReference>
<reference evidence="2 3" key="1">
    <citation type="submission" date="2012-04" db="EMBL/GenBank/DDBJ databases">
        <title>Complete genome of Rhodanobacter sp. 2APBS1.</title>
        <authorList>
            <consortium name="US DOE Joint Genome Institute"/>
            <person name="Huntemann M."/>
            <person name="Wei C.-L."/>
            <person name="Han J."/>
            <person name="Detter J.C."/>
            <person name="Han C."/>
            <person name="Tapia R."/>
            <person name="Munk A.C.C."/>
            <person name="Chen A."/>
            <person name="Krypides N."/>
            <person name="Mavromatis K."/>
            <person name="Markowitz V."/>
            <person name="Szeto E."/>
            <person name="Ivanova N."/>
            <person name="Mikhailova N."/>
            <person name="Ovchinnikova G."/>
            <person name="Pagani I."/>
            <person name="Pati A."/>
            <person name="Goodwin L."/>
            <person name="Peters L."/>
            <person name="Pitluck S."/>
            <person name="Woyke T."/>
            <person name="Prakash O."/>
            <person name="Elkins J."/>
            <person name="Brown S."/>
            <person name="Palumbo A."/>
            <person name="Hemme C."/>
            <person name="Zhou J."/>
            <person name="Watson D."/>
            <person name="Jardine P."/>
            <person name="Kostka J."/>
            <person name="Green S."/>
        </authorList>
    </citation>
    <scope>NUCLEOTIDE SEQUENCE [LARGE SCALE GENOMIC DNA]</scope>
    <source>
        <strain evidence="2 3">2APBS1</strain>
    </source>
</reference>
<proteinExistence type="predicted"/>
<dbReference type="eggNOG" id="COG4968">
    <property type="taxonomic scope" value="Bacteria"/>
</dbReference>
<dbReference type="Pfam" id="PF07963">
    <property type="entry name" value="N_methyl"/>
    <property type="match status" value="1"/>
</dbReference>
<name>M4NKW3_9GAMM</name>
<dbReference type="KEGG" id="rhd:R2APBS1_1248"/>
<gene>
    <name evidence="2" type="ORF">R2APBS1_1248</name>
</gene>
<dbReference type="GO" id="GO:0043683">
    <property type="term" value="P:type IV pilus assembly"/>
    <property type="evidence" value="ECO:0007669"/>
    <property type="project" value="InterPro"/>
</dbReference>
<dbReference type="HOGENOM" id="CLU_091705_6_0_6"/>
<dbReference type="AlphaFoldDB" id="M4NKW3"/>
<dbReference type="Pfam" id="PF16732">
    <property type="entry name" value="ComP_DUS"/>
    <property type="match status" value="1"/>
</dbReference>
<keyword evidence="3" id="KW-1185">Reference proteome</keyword>
<dbReference type="OrthoDB" id="5296638at2"/>
<dbReference type="PROSITE" id="PS00409">
    <property type="entry name" value="PROKAR_NTER_METHYL"/>
    <property type="match status" value="1"/>
</dbReference>
<dbReference type="InterPro" id="IPR031982">
    <property type="entry name" value="PilE-like"/>
</dbReference>
<keyword evidence="1" id="KW-1133">Transmembrane helix</keyword>
<dbReference type="PANTHER" id="PTHR30093">
    <property type="entry name" value="GENERAL SECRETION PATHWAY PROTEIN G"/>
    <property type="match status" value="1"/>
</dbReference>
<dbReference type="PANTHER" id="PTHR30093:SF47">
    <property type="entry name" value="TYPE IV PILUS NON-CORE MINOR PILIN PILE"/>
    <property type="match status" value="1"/>
</dbReference>
<evidence type="ECO:0000313" key="2">
    <source>
        <dbReference type="EMBL" id="AGG88401.1"/>
    </source>
</evidence>
<dbReference type="Proteomes" id="UP000011859">
    <property type="component" value="Chromosome"/>
</dbReference>
<dbReference type="NCBIfam" id="TIGR02532">
    <property type="entry name" value="IV_pilin_GFxxxE"/>
    <property type="match status" value="1"/>
</dbReference>
<dbReference type="STRING" id="666685.R2APBS1_1248"/>
<evidence type="ECO:0000313" key="3">
    <source>
        <dbReference type="Proteomes" id="UP000011859"/>
    </source>
</evidence>
<feature type="transmembrane region" description="Helical" evidence="1">
    <location>
        <begin position="39"/>
        <end position="63"/>
    </location>
</feature>
<evidence type="ECO:0000256" key="1">
    <source>
        <dbReference type="SAM" id="Phobius"/>
    </source>
</evidence>
<dbReference type="EMBL" id="CP003470">
    <property type="protein sequence ID" value="AGG88401.1"/>
    <property type="molecule type" value="Genomic_DNA"/>
</dbReference>
<keyword evidence="1" id="KW-0812">Transmembrane</keyword>
<sequence>MKSLPSNEGRLVSVDGCLVPSVRSSHAVREHRRDQRAGGFTLIELMIVVAIIAILAAIALPAYTSYITKTKRVAAEGCLSEHANYMERYYTTNLSYTGAALPGLDCASLQRTGANYQYAVASASTAAYSVTATPINAQLTRDTMCGTLSLNQTGTRGPSTAGCW</sequence>
<dbReference type="SUPFAM" id="SSF54523">
    <property type="entry name" value="Pili subunits"/>
    <property type="match status" value="1"/>
</dbReference>
<organism evidence="2 3">
    <name type="scientific">Rhodanobacter denitrificans</name>
    <dbReference type="NCBI Taxonomy" id="666685"/>
    <lineage>
        <taxon>Bacteria</taxon>
        <taxon>Pseudomonadati</taxon>
        <taxon>Pseudomonadota</taxon>
        <taxon>Gammaproteobacteria</taxon>
        <taxon>Lysobacterales</taxon>
        <taxon>Rhodanobacteraceae</taxon>
        <taxon>Rhodanobacter</taxon>
    </lineage>
</organism>
<accession>M4NKW3</accession>
<dbReference type="InterPro" id="IPR045584">
    <property type="entry name" value="Pilin-like"/>
</dbReference>
<dbReference type="InterPro" id="IPR012902">
    <property type="entry name" value="N_methyl_site"/>
</dbReference>